<evidence type="ECO:0000256" key="1">
    <source>
        <dbReference type="PROSITE-ProRule" id="PRU00047"/>
    </source>
</evidence>
<dbReference type="EMBL" id="BDQV01002911">
    <property type="protein sequence ID" value="GAY33172.1"/>
    <property type="molecule type" value="Genomic_DNA"/>
</dbReference>
<keyword evidence="1" id="KW-0863">Zinc-finger</keyword>
<dbReference type="PROSITE" id="PS50158">
    <property type="entry name" value="ZF_CCHC"/>
    <property type="match status" value="1"/>
</dbReference>
<dbReference type="GO" id="GO:0008270">
    <property type="term" value="F:zinc ion binding"/>
    <property type="evidence" value="ECO:0007669"/>
    <property type="project" value="UniProtKB-KW"/>
</dbReference>
<sequence>MKMAAAASHFDKEVLETTKFGLLSAACTNLCLFAAKNEQSYMIALDEIQRLTRRFEQMLKDPVMVNSKGCSKTVKHDKAKNRKCSKCFQPGHTKRTCPLYPPKDMQPNDLHCSVGGIGCVSTDDQPRTCSYNVLTPTVSMESGSPSSPTFMFETTCPWRHDISEGIDGHYDSSNIFGITY</sequence>
<reference evidence="3 4" key="1">
    <citation type="journal article" date="2017" name="Front. Genet.">
        <title>Draft sequencing of the heterozygous diploid genome of Satsuma (Citrus unshiu Marc.) using a hybrid assembly approach.</title>
        <authorList>
            <person name="Shimizu T."/>
            <person name="Tanizawa Y."/>
            <person name="Mochizuki T."/>
            <person name="Nagasaki H."/>
            <person name="Yoshioka T."/>
            <person name="Toyoda A."/>
            <person name="Fujiyama A."/>
            <person name="Kaminuma E."/>
            <person name="Nakamura Y."/>
        </authorList>
    </citation>
    <scope>NUCLEOTIDE SEQUENCE [LARGE SCALE GENOMIC DNA]</scope>
    <source>
        <strain evidence="4">cv. Miyagawa wase</strain>
    </source>
</reference>
<organism evidence="3 4">
    <name type="scientific">Citrus unshiu</name>
    <name type="common">Satsuma mandarin</name>
    <name type="synonym">Citrus nobilis var. unshiu</name>
    <dbReference type="NCBI Taxonomy" id="55188"/>
    <lineage>
        <taxon>Eukaryota</taxon>
        <taxon>Viridiplantae</taxon>
        <taxon>Streptophyta</taxon>
        <taxon>Embryophyta</taxon>
        <taxon>Tracheophyta</taxon>
        <taxon>Spermatophyta</taxon>
        <taxon>Magnoliopsida</taxon>
        <taxon>eudicotyledons</taxon>
        <taxon>Gunneridae</taxon>
        <taxon>Pentapetalae</taxon>
        <taxon>rosids</taxon>
        <taxon>malvids</taxon>
        <taxon>Sapindales</taxon>
        <taxon>Rutaceae</taxon>
        <taxon>Aurantioideae</taxon>
        <taxon>Citrus</taxon>
    </lineage>
</organism>
<proteinExistence type="predicted"/>
<dbReference type="InterPro" id="IPR001878">
    <property type="entry name" value="Znf_CCHC"/>
</dbReference>
<protein>
    <recommendedName>
        <fullName evidence="2">CCHC-type domain-containing protein</fullName>
    </recommendedName>
</protein>
<comment type="caution">
    <text evidence="3">The sequence shown here is derived from an EMBL/GenBank/DDBJ whole genome shotgun (WGS) entry which is preliminary data.</text>
</comment>
<dbReference type="SUPFAM" id="SSF57756">
    <property type="entry name" value="Retrovirus zinc finger-like domains"/>
    <property type="match status" value="1"/>
</dbReference>
<keyword evidence="1" id="KW-0479">Metal-binding</keyword>
<feature type="domain" description="CCHC-type" evidence="2">
    <location>
        <begin position="82"/>
        <end position="98"/>
    </location>
</feature>
<dbReference type="Proteomes" id="UP000236630">
    <property type="component" value="Unassembled WGS sequence"/>
</dbReference>
<dbReference type="AlphaFoldDB" id="A0A2H5MZF9"/>
<keyword evidence="1" id="KW-0862">Zinc</keyword>
<evidence type="ECO:0000313" key="4">
    <source>
        <dbReference type="Proteomes" id="UP000236630"/>
    </source>
</evidence>
<keyword evidence="4" id="KW-1185">Reference proteome</keyword>
<dbReference type="InterPro" id="IPR036875">
    <property type="entry name" value="Znf_CCHC_sf"/>
</dbReference>
<dbReference type="GO" id="GO:0003676">
    <property type="term" value="F:nucleic acid binding"/>
    <property type="evidence" value="ECO:0007669"/>
    <property type="project" value="InterPro"/>
</dbReference>
<evidence type="ECO:0000259" key="2">
    <source>
        <dbReference type="PROSITE" id="PS50158"/>
    </source>
</evidence>
<evidence type="ECO:0000313" key="3">
    <source>
        <dbReference type="EMBL" id="GAY33172.1"/>
    </source>
</evidence>
<name>A0A2H5MZF9_CITUN</name>
<gene>
    <name evidence="3" type="ORF">CUMW_281670</name>
</gene>
<accession>A0A2H5MZF9</accession>